<reference evidence="2" key="1">
    <citation type="submission" date="2022-11" db="UniProtKB">
        <authorList>
            <consortium name="WormBaseParasite"/>
        </authorList>
    </citation>
    <scope>IDENTIFICATION</scope>
</reference>
<keyword evidence="1" id="KW-1185">Reference proteome</keyword>
<evidence type="ECO:0000313" key="2">
    <source>
        <dbReference type="WBParaSite" id="nRc.2.0.1.t41783-RA"/>
    </source>
</evidence>
<dbReference type="Proteomes" id="UP000887565">
    <property type="component" value="Unplaced"/>
</dbReference>
<accession>A0A915KSN3</accession>
<name>A0A915KSN3_ROMCU</name>
<evidence type="ECO:0000313" key="1">
    <source>
        <dbReference type="Proteomes" id="UP000887565"/>
    </source>
</evidence>
<protein>
    <submittedName>
        <fullName evidence="2">Uncharacterized protein</fullName>
    </submittedName>
</protein>
<sequence length="85" mass="10005">MPRSGQKTSIDNQQICSGQQETLDKNLERTTKEFAEVLEDCGRTMSLRLDDKFKSFCCYTELFYYLTLLRRSFQNKLCTIQAFTK</sequence>
<dbReference type="AlphaFoldDB" id="A0A915KSN3"/>
<dbReference type="WBParaSite" id="nRc.2.0.1.t41783-RA">
    <property type="protein sequence ID" value="nRc.2.0.1.t41783-RA"/>
    <property type="gene ID" value="nRc.2.0.1.g41783"/>
</dbReference>
<organism evidence="1 2">
    <name type="scientific">Romanomermis culicivorax</name>
    <name type="common">Nematode worm</name>
    <dbReference type="NCBI Taxonomy" id="13658"/>
    <lineage>
        <taxon>Eukaryota</taxon>
        <taxon>Metazoa</taxon>
        <taxon>Ecdysozoa</taxon>
        <taxon>Nematoda</taxon>
        <taxon>Enoplea</taxon>
        <taxon>Dorylaimia</taxon>
        <taxon>Mermithida</taxon>
        <taxon>Mermithoidea</taxon>
        <taxon>Mermithidae</taxon>
        <taxon>Romanomermis</taxon>
    </lineage>
</organism>
<proteinExistence type="predicted"/>